<dbReference type="SMART" id="SM00665">
    <property type="entry name" value="B561"/>
    <property type="match status" value="1"/>
</dbReference>
<organism evidence="13 14">
    <name type="scientific">Cicer arietinum</name>
    <name type="common">Chickpea</name>
    <name type="synonym">Garbanzo</name>
    <dbReference type="NCBI Taxonomy" id="3827"/>
    <lineage>
        <taxon>Eukaryota</taxon>
        <taxon>Viridiplantae</taxon>
        <taxon>Streptophyta</taxon>
        <taxon>Embryophyta</taxon>
        <taxon>Tracheophyta</taxon>
        <taxon>Spermatophyta</taxon>
        <taxon>Magnoliopsida</taxon>
        <taxon>eudicotyledons</taxon>
        <taxon>Gunneridae</taxon>
        <taxon>Pentapetalae</taxon>
        <taxon>rosids</taxon>
        <taxon>fabids</taxon>
        <taxon>Fabales</taxon>
        <taxon>Fabaceae</taxon>
        <taxon>Papilionoideae</taxon>
        <taxon>50 kb inversion clade</taxon>
        <taxon>NPAAA clade</taxon>
        <taxon>Hologalegina</taxon>
        <taxon>IRL clade</taxon>
        <taxon>Cicereae</taxon>
        <taxon>Cicer</taxon>
    </lineage>
</organism>
<feature type="transmembrane region" description="Helical" evidence="11">
    <location>
        <begin position="112"/>
        <end position="136"/>
    </location>
</feature>
<comment type="subcellular location">
    <subcellularLocation>
        <location evidence="2">Membrane</location>
        <topology evidence="2">Multi-pass membrane protein</topology>
    </subcellularLocation>
</comment>
<dbReference type="PANTHER" id="PTHR10106">
    <property type="entry name" value="CYTOCHROME B561-RELATED"/>
    <property type="match status" value="1"/>
</dbReference>
<keyword evidence="5 11" id="KW-0812">Transmembrane</keyword>
<dbReference type="GO" id="GO:0016020">
    <property type="term" value="C:membrane"/>
    <property type="evidence" value="ECO:0007669"/>
    <property type="project" value="UniProtKB-SubCell"/>
</dbReference>
<feature type="transmembrane region" description="Helical" evidence="11">
    <location>
        <begin position="7"/>
        <end position="28"/>
    </location>
</feature>
<name>A0A1S2YGT1_CICAR</name>
<dbReference type="OrthoDB" id="907479at2759"/>
<keyword evidence="8 11" id="KW-1133">Transmembrane helix</keyword>
<feature type="transmembrane region" description="Helical" evidence="11">
    <location>
        <begin position="156"/>
        <end position="175"/>
    </location>
</feature>
<evidence type="ECO:0000256" key="5">
    <source>
        <dbReference type="ARBA" id="ARBA00022692"/>
    </source>
</evidence>
<evidence type="ECO:0000256" key="1">
    <source>
        <dbReference type="ARBA" id="ARBA00001970"/>
    </source>
</evidence>
<dbReference type="STRING" id="3827.A0A1S2YGT1"/>
<evidence type="ECO:0000256" key="2">
    <source>
        <dbReference type="ARBA" id="ARBA00004141"/>
    </source>
</evidence>
<keyword evidence="4" id="KW-0349">Heme</keyword>
<dbReference type="GeneID" id="101513713"/>
<dbReference type="PANTHER" id="PTHR10106:SF15">
    <property type="entry name" value="TRANSMEMBRANE ASCORBATE FERRIREDUCTASE 3-RELATED"/>
    <property type="match status" value="1"/>
</dbReference>
<evidence type="ECO:0000256" key="6">
    <source>
        <dbReference type="ARBA" id="ARBA00022723"/>
    </source>
</evidence>
<proteinExistence type="predicted"/>
<feature type="transmembrane region" description="Helical" evidence="11">
    <location>
        <begin position="48"/>
        <end position="68"/>
    </location>
</feature>
<evidence type="ECO:0000256" key="4">
    <source>
        <dbReference type="ARBA" id="ARBA00022617"/>
    </source>
</evidence>
<gene>
    <name evidence="14" type="primary">LOC101513713</name>
</gene>
<evidence type="ECO:0000313" key="13">
    <source>
        <dbReference type="Proteomes" id="UP000087171"/>
    </source>
</evidence>
<dbReference type="InterPro" id="IPR006593">
    <property type="entry name" value="Cyt_b561/ferric_Rdtase_TM"/>
</dbReference>
<evidence type="ECO:0000313" key="14">
    <source>
        <dbReference type="RefSeq" id="XP_004504584.1"/>
    </source>
</evidence>
<keyword evidence="7" id="KW-0249">Electron transport</keyword>
<dbReference type="PROSITE" id="PS50939">
    <property type="entry name" value="CYTOCHROME_B561"/>
    <property type="match status" value="1"/>
</dbReference>
<evidence type="ECO:0000256" key="11">
    <source>
        <dbReference type="SAM" id="Phobius"/>
    </source>
</evidence>
<dbReference type="FunFam" id="1.20.120.1770:FF:000005">
    <property type="entry name" value="Probable transmembrane ascorbate ferrireductase 3"/>
    <property type="match status" value="1"/>
</dbReference>
<dbReference type="InterPro" id="IPR043205">
    <property type="entry name" value="CYB561/CYBRD1-like"/>
</dbReference>
<keyword evidence="9" id="KW-0408">Iron</keyword>
<keyword evidence="6" id="KW-0479">Metal-binding</keyword>
<reference evidence="14" key="2">
    <citation type="submission" date="2025-08" db="UniProtKB">
        <authorList>
            <consortium name="RefSeq"/>
        </authorList>
    </citation>
    <scope>IDENTIFICATION</scope>
    <source>
        <tissue evidence="14">Etiolated seedlings</tissue>
    </source>
</reference>
<accession>A0A1S2YGT1</accession>
<dbReference type="CDD" id="cd08766">
    <property type="entry name" value="Cyt_b561_ACYB-1_like"/>
    <property type="match status" value="1"/>
</dbReference>
<dbReference type="RefSeq" id="XP_004504584.1">
    <property type="nucleotide sequence ID" value="XM_004504527.3"/>
</dbReference>
<evidence type="ECO:0000256" key="7">
    <source>
        <dbReference type="ARBA" id="ARBA00022982"/>
    </source>
</evidence>
<keyword evidence="10 11" id="KW-0472">Membrane</keyword>
<evidence type="ECO:0000256" key="3">
    <source>
        <dbReference type="ARBA" id="ARBA00022448"/>
    </source>
</evidence>
<evidence type="ECO:0000256" key="10">
    <source>
        <dbReference type="ARBA" id="ARBA00023136"/>
    </source>
</evidence>
<dbReference type="AlphaFoldDB" id="A0A1S2YGT1"/>
<dbReference type="Proteomes" id="UP000087171">
    <property type="component" value="Chromosome Ca6"/>
</dbReference>
<keyword evidence="13" id="KW-1185">Reference proteome</keyword>
<feature type="domain" description="Cytochrome b561" evidence="12">
    <location>
        <begin position="9"/>
        <end position="207"/>
    </location>
</feature>
<feature type="transmembrane region" description="Helical" evidence="11">
    <location>
        <begin position="187"/>
        <end position="211"/>
    </location>
</feature>
<dbReference type="Pfam" id="PF03188">
    <property type="entry name" value="Cytochrom_B561"/>
    <property type="match status" value="1"/>
</dbReference>
<evidence type="ECO:0000256" key="8">
    <source>
        <dbReference type="ARBA" id="ARBA00022989"/>
    </source>
</evidence>
<dbReference type="PaxDb" id="3827-XP_004504584.1"/>
<dbReference type="GO" id="GO:0016491">
    <property type="term" value="F:oxidoreductase activity"/>
    <property type="evidence" value="ECO:0007669"/>
    <property type="project" value="InterPro"/>
</dbReference>
<reference evidence="13" key="1">
    <citation type="journal article" date="2013" name="Nat. Biotechnol.">
        <title>Draft genome sequence of chickpea (Cicer arietinum) provides a resource for trait improvement.</title>
        <authorList>
            <person name="Varshney R.K."/>
            <person name="Song C."/>
            <person name="Saxena R.K."/>
            <person name="Azam S."/>
            <person name="Yu S."/>
            <person name="Sharpe A.G."/>
            <person name="Cannon S."/>
            <person name="Baek J."/>
            <person name="Rosen B.D."/>
            <person name="Tar'an B."/>
            <person name="Millan T."/>
            <person name="Zhang X."/>
            <person name="Ramsay L.D."/>
            <person name="Iwata A."/>
            <person name="Wang Y."/>
            <person name="Nelson W."/>
            <person name="Farmer A.D."/>
            <person name="Gaur P.M."/>
            <person name="Soderlund C."/>
            <person name="Penmetsa R.V."/>
            <person name="Xu C."/>
            <person name="Bharti A.K."/>
            <person name="He W."/>
            <person name="Winter P."/>
            <person name="Zhao S."/>
            <person name="Hane J.K."/>
            <person name="Carrasquilla-Garcia N."/>
            <person name="Condie J.A."/>
            <person name="Upadhyaya H.D."/>
            <person name="Luo M.C."/>
            <person name="Thudi M."/>
            <person name="Gowda C.L."/>
            <person name="Singh N.P."/>
            <person name="Lichtenzveig J."/>
            <person name="Gali K.K."/>
            <person name="Rubio J."/>
            <person name="Nadarajan N."/>
            <person name="Dolezel J."/>
            <person name="Bansal K.C."/>
            <person name="Xu X."/>
            <person name="Edwards D."/>
            <person name="Zhang G."/>
            <person name="Kahl G."/>
            <person name="Gil J."/>
            <person name="Singh K.B."/>
            <person name="Datta S.K."/>
            <person name="Jackson S.A."/>
            <person name="Wang J."/>
            <person name="Cook D.R."/>
        </authorList>
    </citation>
    <scope>NUCLEOTIDE SEQUENCE [LARGE SCALE GENOMIC DNA]</scope>
    <source>
        <strain evidence="13">cv. CDC Frontier</strain>
    </source>
</reference>
<feature type="transmembrane region" description="Helical" evidence="11">
    <location>
        <begin position="80"/>
        <end position="100"/>
    </location>
</feature>
<keyword evidence="3" id="KW-0813">Transport</keyword>
<evidence type="ECO:0000259" key="12">
    <source>
        <dbReference type="PROSITE" id="PS50939"/>
    </source>
</evidence>
<dbReference type="Gene3D" id="1.20.120.1770">
    <property type="match status" value="1"/>
</dbReference>
<dbReference type="KEGG" id="cam:101513713"/>
<sequence length="212" mass="24023">MRSYSTSILAHLFGIIAIIFMLVWLLHYREGIEYDSDFPPRVFNVHPFLMFFGFIFLVGQAILAYHTVPGTHETQKVIHMTLHFIAIILGIVGICAAFKYHDMVDMADVYSLHSWIGIGTFCLFGLQWLFGLTFMIQGSRQSRAALAPWHIAGGRALFYMAICAALTGLMERYTFLKLLPHQRESRLINLTGLAILLFGVFVDMTVTLAHFG</sequence>
<evidence type="ECO:0000256" key="9">
    <source>
        <dbReference type="ARBA" id="ARBA00023004"/>
    </source>
</evidence>
<protein>
    <submittedName>
        <fullName evidence="14">Probable transmembrane ascorbate ferrireductase 3</fullName>
    </submittedName>
</protein>
<dbReference type="GO" id="GO:0046872">
    <property type="term" value="F:metal ion binding"/>
    <property type="evidence" value="ECO:0007669"/>
    <property type="project" value="UniProtKB-KW"/>
</dbReference>
<comment type="cofactor">
    <cofactor evidence="1">
        <name>heme b</name>
        <dbReference type="ChEBI" id="CHEBI:60344"/>
    </cofactor>
</comment>
<dbReference type="eggNOG" id="KOG1619">
    <property type="taxonomic scope" value="Eukaryota"/>
</dbReference>